<evidence type="ECO:0000313" key="3">
    <source>
        <dbReference type="Proteomes" id="UP001165089"/>
    </source>
</evidence>
<dbReference type="SUPFAM" id="SSF48452">
    <property type="entry name" value="TPR-like"/>
    <property type="match status" value="1"/>
</dbReference>
<dbReference type="Pfam" id="PF13174">
    <property type="entry name" value="TPR_6"/>
    <property type="match status" value="1"/>
</dbReference>
<evidence type="ECO:0000313" key="2">
    <source>
        <dbReference type="EMBL" id="GLH70298.1"/>
    </source>
</evidence>
<keyword evidence="1" id="KW-0472">Membrane</keyword>
<feature type="transmembrane region" description="Helical" evidence="1">
    <location>
        <begin position="12"/>
        <end position="30"/>
    </location>
</feature>
<comment type="caution">
    <text evidence="2">The sequence shown here is derived from an EMBL/GenBank/DDBJ whole genome shotgun (WGS) entry which is preliminary data.</text>
</comment>
<proteinExistence type="predicted"/>
<accession>A0ABQ5Q6I9</accession>
<keyword evidence="3" id="KW-1185">Reference proteome</keyword>
<sequence>MWTRLRTAYRPLAALLLVALLAAWLLVGPIPAPRTGFLATLLAGVLLGTGLRAWLTGLQGRRCLLHAEAAWAAGSPSDAVLQALPRRIRVAGELGYRIELLRGAVHLTQGDRDRAWMDHLEAQLARLPLWRRLLVAPYFRQIPERPSDRRLAWGDRLIKLAPAMPRLRHLQGILLLRRATDAFLPRAWERFAEALPLAAEDPMILEDLMLAGLHHGQEELAMRALRQLLDRHGDPRLAWDRAAPALHLLRNERWGEALALVAGLPPEFRGHPIHWLAESVSRRRLGDLEGAWRSVEAGVARLPEAFRLWMERYQVALERRAEDEALHSLERAWDLIPGTDEGQAMRDEWHLRRSEFAFWWEDDPGFAWELLAKVPPERQGDHHPPLPLQLRVALGEYEAAYREVTTRLEAHPGDLDLLMLQADCLAGLEAWEALPPFLDGLGESARTRPAFWHLRGLALANLGDPLPARLDLERAARMDPLHLRYLLDAGHACAELGEWERAEGHWRQALQVDSQCEEALIQLAEARRELQDPEGSRRYLRECLLHHPESQDAQARLAELEAH</sequence>
<evidence type="ECO:0000256" key="1">
    <source>
        <dbReference type="SAM" id="Phobius"/>
    </source>
</evidence>
<dbReference type="InterPro" id="IPR019734">
    <property type="entry name" value="TPR_rpt"/>
</dbReference>
<keyword evidence="1" id="KW-1133">Transmembrane helix</keyword>
<dbReference type="InterPro" id="IPR011990">
    <property type="entry name" value="TPR-like_helical_dom_sf"/>
</dbReference>
<evidence type="ECO:0008006" key="4">
    <source>
        <dbReference type="Google" id="ProtNLM"/>
    </source>
</evidence>
<dbReference type="SMART" id="SM00028">
    <property type="entry name" value="TPR"/>
    <property type="match status" value="3"/>
</dbReference>
<reference evidence="2 3" key="1">
    <citation type="journal article" date="2023" name="Antonie Van Leeuwenhoek">
        <title>Mesoterricola silvestris gen. nov., sp. nov., Mesoterricola sediminis sp. nov., Geothrix oryzae sp. nov., Geothrix edaphica sp. nov., Geothrix rubra sp. nov., and Geothrix limicola sp. nov., six novel members of Acidobacteriota isolated from soils.</title>
        <authorList>
            <person name="Itoh H."/>
            <person name="Sugisawa Y."/>
            <person name="Mise K."/>
            <person name="Xu Z."/>
            <person name="Kuniyasu M."/>
            <person name="Ushijima N."/>
            <person name="Kawano K."/>
            <person name="Kobayashi E."/>
            <person name="Shiratori Y."/>
            <person name="Masuda Y."/>
            <person name="Senoo K."/>
        </authorList>
    </citation>
    <scope>NUCLEOTIDE SEQUENCE [LARGE SCALE GENOMIC DNA]</scope>
    <source>
        <strain evidence="2 3">Red803</strain>
    </source>
</reference>
<name>A0ABQ5Q6I9_9BACT</name>
<dbReference type="RefSeq" id="WP_285724899.1">
    <property type="nucleotide sequence ID" value="NZ_BSDD01000003.1"/>
</dbReference>
<organism evidence="2 3">
    <name type="scientific">Geothrix rubra</name>
    <dbReference type="NCBI Taxonomy" id="2927977"/>
    <lineage>
        <taxon>Bacteria</taxon>
        <taxon>Pseudomonadati</taxon>
        <taxon>Acidobacteriota</taxon>
        <taxon>Holophagae</taxon>
        <taxon>Holophagales</taxon>
        <taxon>Holophagaceae</taxon>
        <taxon>Geothrix</taxon>
    </lineage>
</organism>
<dbReference type="Proteomes" id="UP001165089">
    <property type="component" value="Unassembled WGS sequence"/>
</dbReference>
<dbReference type="EMBL" id="BSDD01000003">
    <property type="protein sequence ID" value="GLH70298.1"/>
    <property type="molecule type" value="Genomic_DNA"/>
</dbReference>
<gene>
    <name evidence="2" type="ORF">GETHPA_18310</name>
</gene>
<keyword evidence="1" id="KW-0812">Transmembrane</keyword>
<protein>
    <recommendedName>
        <fullName evidence="4">Tetratricopeptide repeat protein</fullName>
    </recommendedName>
</protein>
<dbReference type="Gene3D" id="1.25.40.10">
    <property type="entry name" value="Tetratricopeptide repeat domain"/>
    <property type="match status" value="2"/>
</dbReference>